<feature type="domain" description="Helicase C-terminal" evidence="2">
    <location>
        <begin position="906"/>
        <end position="1074"/>
    </location>
</feature>
<dbReference type="InterPro" id="IPR001650">
    <property type="entry name" value="Helicase_C-like"/>
</dbReference>
<dbReference type="Gene3D" id="3.40.50.300">
    <property type="entry name" value="P-loop containing nucleotide triphosphate hydrolases"/>
    <property type="match status" value="1"/>
</dbReference>
<name>A0A4R5UUU1_9BACT</name>
<keyword evidence="4" id="KW-1185">Reference proteome</keyword>
<dbReference type="Pfam" id="PF00271">
    <property type="entry name" value="Helicase_C"/>
    <property type="match status" value="1"/>
</dbReference>
<dbReference type="AlphaFoldDB" id="A0A4R5UUU1"/>
<protein>
    <recommendedName>
        <fullName evidence="2">Helicase C-terminal domain-containing protein</fullName>
    </recommendedName>
</protein>
<dbReference type="PROSITE" id="PS51194">
    <property type="entry name" value="HELICASE_CTER"/>
    <property type="match status" value="1"/>
</dbReference>
<organism evidence="3 4">
    <name type="scientific">Algoriphagus formosus</name>
    <dbReference type="NCBI Taxonomy" id="2007308"/>
    <lineage>
        <taxon>Bacteria</taxon>
        <taxon>Pseudomonadati</taxon>
        <taxon>Bacteroidota</taxon>
        <taxon>Cytophagia</taxon>
        <taxon>Cytophagales</taxon>
        <taxon>Cyclobacteriaceae</taxon>
        <taxon>Algoriphagus</taxon>
    </lineage>
</organism>
<dbReference type="SMART" id="SM00490">
    <property type="entry name" value="HELICc"/>
    <property type="match status" value="1"/>
</dbReference>
<comment type="caution">
    <text evidence="3">The sequence shown here is derived from an EMBL/GenBank/DDBJ whole genome shotgun (WGS) entry which is preliminary data.</text>
</comment>
<evidence type="ECO:0000313" key="4">
    <source>
        <dbReference type="Proteomes" id="UP000295438"/>
    </source>
</evidence>
<dbReference type="EMBL" id="SMUW01000036">
    <property type="protein sequence ID" value="TDK42835.1"/>
    <property type="molecule type" value="Genomic_DNA"/>
</dbReference>
<dbReference type="RefSeq" id="WP_133391559.1">
    <property type="nucleotide sequence ID" value="NZ_SMUW01000036.1"/>
</dbReference>
<dbReference type="InterPro" id="IPR027417">
    <property type="entry name" value="P-loop_NTPase"/>
</dbReference>
<gene>
    <name evidence="3" type="ORF">E1898_15505</name>
</gene>
<dbReference type="SUPFAM" id="SSF52540">
    <property type="entry name" value="P-loop containing nucleoside triphosphate hydrolases"/>
    <property type="match status" value="1"/>
</dbReference>
<dbReference type="Proteomes" id="UP000295438">
    <property type="component" value="Unassembled WGS sequence"/>
</dbReference>
<evidence type="ECO:0000259" key="2">
    <source>
        <dbReference type="PROSITE" id="PS51194"/>
    </source>
</evidence>
<evidence type="ECO:0000256" key="1">
    <source>
        <dbReference type="SAM" id="MobiDB-lite"/>
    </source>
</evidence>
<reference evidence="3 4" key="1">
    <citation type="submission" date="2019-03" db="EMBL/GenBank/DDBJ databases">
        <title>Algoriphagus aquimaris sp. nov., isolated form marine sediment in Pohang, Korea.</title>
        <authorList>
            <person name="Kim J."/>
            <person name="Yoon S.-H."/>
            <person name="Lee S.-S."/>
        </authorList>
    </citation>
    <scope>NUCLEOTIDE SEQUENCE [LARGE SCALE GENOMIC DNA]</scope>
    <source>
        <strain evidence="3 4">F21</strain>
    </source>
</reference>
<evidence type="ECO:0000313" key="3">
    <source>
        <dbReference type="EMBL" id="TDK42835.1"/>
    </source>
</evidence>
<feature type="compositionally biased region" description="Basic and acidic residues" evidence="1">
    <location>
        <begin position="74"/>
        <end position="87"/>
    </location>
</feature>
<accession>A0A4R5UUU1</accession>
<dbReference type="CDD" id="cd18785">
    <property type="entry name" value="SF2_C"/>
    <property type="match status" value="1"/>
</dbReference>
<feature type="region of interest" description="Disordered" evidence="1">
    <location>
        <begin position="62"/>
        <end position="97"/>
    </location>
</feature>
<proteinExistence type="predicted"/>
<sequence length="1213" mass="138047">MNIREEIIDAVRREIVGPCPNPNYIDNETGEELLLANVHGSPKSRYGAGMLYPQQAIITEPDDIDGIIPSDDATDTRESKLKEEPKRSGKFAGDELDEEPVGMANQYLPSAMGFTVRFHSSEQDDKVELKISSAYYEKGKGRKPKKQINKDGEVEPSTYQGKTYEVDYWIRRPIQPEPIQVNINSLFENDKKSFDQVLKRNEKGEEWLVLRIYNRTTQSDINEGYVTYTFVILNALKSVTDDSKNGDKILFQNELTLTTSNPNLIAPYKERMLASDTDEEQELNLLYRKKRVFSIGHGTSVQWYKNDNGKSEYETVSKIETAIIPVYDLQQVAPTTYVKLSMLELSDLGDWNKAKESLFELRDKYKIWIEKTEASINSEEFKSYKEAAEKNIAKCKDSLLRISKGIDLLLEAEVDSDLVKCFRWMNRAMIWQQQRSKAKIRKWIKSGTGANQQLTLEYLDEERRSHEFDTLEEFHKGQYNGKWRPFQLAFVLMNLESIVNPKSKEREIVDLIWFPTGGGKTEAYLGLTAFNIFYRRIQGKKGSNWDYYGGTTVLMRYTLRLLTTQQYERAASLICACDRIRIENKEEREQVLELGELGDEPISIGLWVGGSSTPNEISQARTQLARLKDNPKEEYNFVVLKCPCCGSQIGKVDGANQFDTVSKIVGIHKKDGTKGDVYFQCENSACEYSNLPLPLQVVDESIYESPPTLLLGTVDKFAMIPWKEKAGNLFGFRKSDRERTHRICPPELIIQDELHLIAGPLGTMVGLYETMVQTLCNNYKKEKPPFISIENDDFIPPKIVASSATISRAYEQVKNLYAISTREQLNIFPAQGLEFGDTWFSEERSFEESDENDNIKYPGRKYVGILAPGYPSAQTSIVRAYASVLQKIKELSILPDFTKTIDYYWTLLGYFNSIRELGGASSLVYGDIVERLGQIQDRELTSKDHKRYLNRVEELTSRISSSQIPEILKKLETSYGSGKNYALDICLATNMVATGVDISRLGLMFIHGQPKTTAEYIQASSRVGRMVPSGPGLIFTLYSSSKPRDKSHYEQFQGYHSRIYSNVEPTSVTPFSINARQRGLHAIWIGLLRHFATGELSHSPVLSDEFEELDPIIRKLITDRCKTIDLDEVNNTSLLITSRIKAWRAEGPDNYGDAANRGILQNEGYYPLLYAISAEVRQEAKERAVPFATSTSMRGVDTESVVRVFTEINAEDE</sequence>